<name>A0ABU5EWX9_9BACT</name>
<proteinExistence type="predicted"/>
<dbReference type="SUPFAM" id="SSF48371">
    <property type="entry name" value="ARM repeat"/>
    <property type="match status" value="1"/>
</dbReference>
<dbReference type="InterPro" id="IPR011989">
    <property type="entry name" value="ARM-like"/>
</dbReference>
<dbReference type="InterPro" id="IPR016024">
    <property type="entry name" value="ARM-type_fold"/>
</dbReference>
<evidence type="ECO:0000313" key="2">
    <source>
        <dbReference type="Proteomes" id="UP001272242"/>
    </source>
</evidence>
<sequence length="130" mass="14078">MFRFATVGLVVWAVVVGAAEVAPPPRPVDVGALVKQLGSEDYAAREAAGARLSRLNVDAVPPELLAAQRAADPEVRVRAARAVKALREHIAASRLTRAGRFARRGQVDLYVAATAGDKWKEWDDPRAWEP</sequence>
<keyword evidence="2" id="KW-1185">Reference proteome</keyword>
<gene>
    <name evidence="1" type="ORF">R5W23_000950</name>
</gene>
<dbReference type="Proteomes" id="UP001272242">
    <property type="component" value="Unassembled WGS sequence"/>
</dbReference>
<comment type="caution">
    <text evidence="1">The sequence shown here is derived from an EMBL/GenBank/DDBJ whole genome shotgun (WGS) entry which is preliminary data.</text>
</comment>
<evidence type="ECO:0000313" key="1">
    <source>
        <dbReference type="EMBL" id="MDY3559792.1"/>
    </source>
</evidence>
<protein>
    <recommendedName>
        <fullName evidence="3">HEAT repeat domain-containing protein</fullName>
    </recommendedName>
</protein>
<feature type="non-terminal residue" evidence="1">
    <location>
        <position position="130"/>
    </location>
</feature>
<evidence type="ECO:0008006" key="3">
    <source>
        <dbReference type="Google" id="ProtNLM"/>
    </source>
</evidence>
<reference evidence="2" key="1">
    <citation type="journal article" date="2023" name="Mar. Drugs">
        <title>Gemmata algarum, a Novel Planctomycete Isolated from an Algal Mat, Displays Antimicrobial Activity.</title>
        <authorList>
            <person name="Kumar G."/>
            <person name="Kallscheuer N."/>
            <person name="Kashif M."/>
            <person name="Ahamad S."/>
            <person name="Jagadeeshwari U."/>
            <person name="Pannikurungottu S."/>
            <person name="Haufschild T."/>
            <person name="Kabuu M."/>
            <person name="Sasikala C."/>
            <person name="Jogler C."/>
            <person name="Ramana C."/>
        </authorList>
    </citation>
    <scope>NUCLEOTIDE SEQUENCE [LARGE SCALE GENOMIC DNA]</scope>
    <source>
        <strain evidence="2">JC673</strain>
    </source>
</reference>
<organism evidence="1 2">
    <name type="scientific">Gemmata algarum</name>
    <dbReference type="NCBI Taxonomy" id="2975278"/>
    <lineage>
        <taxon>Bacteria</taxon>
        <taxon>Pseudomonadati</taxon>
        <taxon>Planctomycetota</taxon>
        <taxon>Planctomycetia</taxon>
        <taxon>Gemmatales</taxon>
        <taxon>Gemmataceae</taxon>
        <taxon>Gemmata</taxon>
    </lineage>
</organism>
<accession>A0ABU5EWX9</accession>
<dbReference type="EMBL" id="JAXBLV010000138">
    <property type="protein sequence ID" value="MDY3559792.1"/>
    <property type="molecule type" value="Genomic_DNA"/>
</dbReference>
<dbReference type="Gene3D" id="1.25.10.10">
    <property type="entry name" value="Leucine-rich Repeat Variant"/>
    <property type="match status" value="1"/>
</dbReference>